<sequence length="355" mass="39266">MTEGVEDMPPLVFDEDAVREAIDRVVDRTFRMDFNWDWPGGVAFYGVCEAYEATGNSEYIERVKSWVDEQLEDGLPKLSVNGVSIGHALISLYQYTEDGRYLDAARKLADYLANEAPRFGDGIIQHTVNSVEYQFPEQAWVDTMMMAGLFLVRFGHLIGAEGEGAPYFRDGIRQYHGHEDVLQDETTNLYYHGWDNINRNHMSGVYWARGNAWAALTMAKALPLIHVADPAYMIIDGSLRDLLSALVRLQGEDGLWHTVLTDPTSYTETSGSAGIAAALLSRGSLYNKAVNRAIEGILGRIAPDGSVRGVSAGTAVMFDAEGYKGVSHKRVQGWGQGLALVFLADLLRSKSRVFA</sequence>
<dbReference type="Gene3D" id="1.50.10.10">
    <property type="match status" value="1"/>
</dbReference>
<dbReference type="EMBL" id="CP003255">
    <property type="protein sequence ID" value="AGA57785.1"/>
    <property type="molecule type" value="Genomic_DNA"/>
</dbReference>
<dbReference type="GO" id="GO:0005975">
    <property type="term" value="P:carbohydrate metabolic process"/>
    <property type="evidence" value="ECO:0007669"/>
    <property type="project" value="InterPro"/>
</dbReference>
<gene>
    <name evidence="2" type="ordered locus">Theco_1651</name>
</gene>
<name>L0EF53_THECK</name>
<dbReference type="PANTHER" id="PTHR33886:SF8">
    <property type="entry name" value="UNSATURATED RHAMNOGALACTURONAN HYDROLASE (EUROFUNG)"/>
    <property type="match status" value="1"/>
</dbReference>
<organism evidence="2 3">
    <name type="scientific">Thermobacillus composti (strain DSM 18247 / JCM 13945 / KWC4)</name>
    <dbReference type="NCBI Taxonomy" id="717605"/>
    <lineage>
        <taxon>Bacteria</taxon>
        <taxon>Bacillati</taxon>
        <taxon>Bacillota</taxon>
        <taxon>Bacilli</taxon>
        <taxon>Bacillales</taxon>
        <taxon>Paenibacillaceae</taxon>
        <taxon>Thermobacillus</taxon>
    </lineage>
</organism>
<dbReference type="PANTHER" id="PTHR33886">
    <property type="entry name" value="UNSATURATED RHAMNOGALACTURONAN HYDROLASE (EUROFUNG)"/>
    <property type="match status" value="1"/>
</dbReference>
<keyword evidence="3" id="KW-1185">Reference proteome</keyword>
<accession>L0EF53</accession>
<evidence type="ECO:0000313" key="2">
    <source>
        <dbReference type="EMBL" id="AGA57785.1"/>
    </source>
</evidence>
<evidence type="ECO:0000256" key="1">
    <source>
        <dbReference type="ARBA" id="ARBA00022801"/>
    </source>
</evidence>
<keyword evidence="1 2" id="KW-0378">Hydrolase</keyword>
<reference evidence="3" key="1">
    <citation type="submission" date="2012-01" db="EMBL/GenBank/DDBJ databases">
        <title>Complete sequence of chromosome of Thermobacillus composti KWC4.</title>
        <authorList>
            <person name="Lucas S."/>
            <person name="Han J."/>
            <person name="Lapidus A."/>
            <person name="Cheng J.-F."/>
            <person name="Goodwin L."/>
            <person name="Pitluck S."/>
            <person name="Peters L."/>
            <person name="Ovchinnikova G."/>
            <person name="Teshima H."/>
            <person name="Detter J.C."/>
            <person name="Han C."/>
            <person name="Tapia R."/>
            <person name="Land M."/>
            <person name="Hauser L."/>
            <person name="Kyrpides N."/>
            <person name="Ivanova N."/>
            <person name="Pagani I."/>
            <person name="Anderson I."/>
            <person name="Woyke T."/>
        </authorList>
    </citation>
    <scope>NUCLEOTIDE SEQUENCE [LARGE SCALE GENOMIC DNA]</scope>
    <source>
        <strain evidence="3">DSM 18247 / JCM 13945 / KWC4</strain>
    </source>
</reference>
<dbReference type="Proteomes" id="UP000010795">
    <property type="component" value="Chromosome"/>
</dbReference>
<dbReference type="eggNOG" id="COG4225">
    <property type="taxonomic scope" value="Bacteria"/>
</dbReference>
<protein>
    <submittedName>
        <fullName evidence="2">Putative unsaturated glucuronyl hydrolase</fullName>
    </submittedName>
</protein>
<dbReference type="InterPro" id="IPR052043">
    <property type="entry name" value="PolySaccharide_Degr_Enz"/>
</dbReference>
<dbReference type="GO" id="GO:0016787">
    <property type="term" value="F:hydrolase activity"/>
    <property type="evidence" value="ECO:0007669"/>
    <property type="project" value="UniProtKB-KW"/>
</dbReference>
<dbReference type="InterPro" id="IPR010905">
    <property type="entry name" value="Glyco_hydro_88"/>
</dbReference>
<dbReference type="KEGG" id="tco:Theco_1651"/>
<proteinExistence type="predicted"/>
<dbReference type="HOGENOM" id="CLU_043688_0_0_9"/>
<dbReference type="InterPro" id="IPR012341">
    <property type="entry name" value="6hp_glycosidase-like_sf"/>
</dbReference>
<dbReference type="SUPFAM" id="SSF48208">
    <property type="entry name" value="Six-hairpin glycosidases"/>
    <property type="match status" value="1"/>
</dbReference>
<dbReference type="STRING" id="717605.Theco_1651"/>
<dbReference type="InterPro" id="IPR008928">
    <property type="entry name" value="6-hairpin_glycosidase_sf"/>
</dbReference>
<dbReference type="Pfam" id="PF07470">
    <property type="entry name" value="Glyco_hydro_88"/>
    <property type="match status" value="1"/>
</dbReference>
<evidence type="ECO:0000313" key="3">
    <source>
        <dbReference type="Proteomes" id="UP000010795"/>
    </source>
</evidence>
<dbReference type="AlphaFoldDB" id="L0EF53"/>